<dbReference type="PROSITE" id="PS00094">
    <property type="entry name" value="C5_MTASE_1"/>
    <property type="match status" value="1"/>
</dbReference>
<accession>A0A9X3X9T0</accession>
<dbReference type="Proteomes" id="UP001151081">
    <property type="component" value="Unassembled WGS sequence"/>
</dbReference>
<feature type="chain" id="PRO_5040950698" description="Secreted protein" evidence="4">
    <location>
        <begin position="24"/>
        <end position="155"/>
    </location>
</feature>
<keyword evidence="1" id="KW-0489">Methyltransferase</keyword>
<proteinExistence type="predicted"/>
<organism evidence="5 6">
    <name type="scientific">Polyangium jinanense</name>
    <dbReference type="NCBI Taxonomy" id="2829994"/>
    <lineage>
        <taxon>Bacteria</taxon>
        <taxon>Pseudomonadati</taxon>
        <taxon>Myxococcota</taxon>
        <taxon>Polyangia</taxon>
        <taxon>Polyangiales</taxon>
        <taxon>Polyangiaceae</taxon>
        <taxon>Polyangium</taxon>
    </lineage>
</organism>
<evidence type="ECO:0000256" key="2">
    <source>
        <dbReference type="ARBA" id="ARBA00022679"/>
    </source>
</evidence>
<reference evidence="5 6" key="1">
    <citation type="submission" date="2021-04" db="EMBL/GenBank/DDBJ databases">
        <title>Genome analysis of Polyangium sp.</title>
        <authorList>
            <person name="Li Y."/>
            <person name="Wang J."/>
        </authorList>
    </citation>
    <scope>NUCLEOTIDE SEQUENCE [LARGE SCALE GENOMIC DNA]</scope>
    <source>
        <strain evidence="5 6">SDU14</strain>
    </source>
</reference>
<name>A0A9X3X9T0_9BACT</name>
<evidence type="ECO:0008006" key="7">
    <source>
        <dbReference type="Google" id="ProtNLM"/>
    </source>
</evidence>
<keyword evidence="6" id="KW-1185">Reference proteome</keyword>
<evidence type="ECO:0000256" key="4">
    <source>
        <dbReference type="SAM" id="SignalP"/>
    </source>
</evidence>
<evidence type="ECO:0000256" key="1">
    <source>
        <dbReference type="ARBA" id="ARBA00022603"/>
    </source>
</evidence>
<dbReference type="RefSeq" id="WP_272426313.1">
    <property type="nucleotide sequence ID" value="NZ_JAGTJJ010000028.1"/>
</dbReference>
<evidence type="ECO:0000313" key="6">
    <source>
        <dbReference type="Proteomes" id="UP001151081"/>
    </source>
</evidence>
<evidence type="ECO:0000313" key="5">
    <source>
        <dbReference type="EMBL" id="MDC3985375.1"/>
    </source>
</evidence>
<dbReference type="InterPro" id="IPR018117">
    <property type="entry name" value="C5_DNA_meth_AS"/>
</dbReference>
<dbReference type="EMBL" id="JAGTJJ010000028">
    <property type="protein sequence ID" value="MDC3985375.1"/>
    <property type="molecule type" value="Genomic_DNA"/>
</dbReference>
<comment type="caution">
    <text evidence="5">The sequence shown here is derived from an EMBL/GenBank/DDBJ whole genome shotgun (WGS) entry which is preliminary data.</text>
</comment>
<keyword evidence="3" id="KW-0949">S-adenosyl-L-methionine</keyword>
<dbReference type="AlphaFoldDB" id="A0A9X3X9T0"/>
<protein>
    <recommendedName>
        <fullName evidence="7">Secreted protein</fullName>
    </recommendedName>
</protein>
<feature type="signal peptide" evidence="4">
    <location>
        <begin position="1"/>
        <end position="23"/>
    </location>
</feature>
<keyword evidence="4" id="KW-0732">Signal</keyword>
<sequence>MYPLATVLVPLSAAVALFSYAHALAYAPDDTGDLATMHVYFSTPLPKRIDLLLDGKPCVSISSSRGTCTVTATPTSACYVYELALSPNGCFDEEGGKLVTFQVHPEHRPRVSAPYTMVARFWTEEGITMRAGRTAQDFYVPQPGNARVYYGVVHF</sequence>
<keyword evidence="2" id="KW-0808">Transferase</keyword>
<dbReference type="GO" id="GO:0008168">
    <property type="term" value="F:methyltransferase activity"/>
    <property type="evidence" value="ECO:0007669"/>
    <property type="project" value="UniProtKB-KW"/>
</dbReference>
<dbReference type="GO" id="GO:0032259">
    <property type="term" value="P:methylation"/>
    <property type="evidence" value="ECO:0007669"/>
    <property type="project" value="UniProtKB-KW"/>
</dbReference>
<evidence type="ECO:0000256" key="3">
    <source>
        <dbReference type="ARBA" id="ARBA00022691"/>
    </source>
</evidence>
<gene>
    <name evidence="5" type="ORF">KEG57_33160</name>
</gene>